<dbReference type="EC" id="2.7.13.3" evidence="2"/>
<dbReference type="SUPFAM" id="SSF47384">
    <property type="entry name" value="Homodimeric domain of signal transducing histidine kinase"/>
    <property type="match status" value="1"/>
</dbReference>
<keyword evidence="6" id="KW-0175">Coiled coil</keyword>
<dbReference type="CDD" id="cd00082">
    <property type="entry name" value="HisKA"/>
    <property type="match status" value="1"/>
</dbReference>
<dbReference type="PRINTS" id="PR00344">
    <property type="entry name" value="BCTRLSENSOR"/>
</dbReference>
<dbReference type="SMART" id="SM00086">
    <property type="entry name" value="PAC"/>
    <property type="match status" value="2"/>
</dbReference>
<evidence type="ECO:0000256" key="4">
    <source>
        <dbReference type="ARBA" id="ARBA00022679"/>
    </source>
</evidence>
<dbReference type="InterPro" id="IPR013656">
    <property type="entry name" value="PAS_4"/>
</dbReference>
<evidence type="ECO:0000256" key="2">
    <source>
        <dbReference type="ARBA" id="ARBA00012438"/>
    </source>
</evidence>
<dbReference type="InterPro" id="IPR036890">
    <property type="entry name" value="HATPase_C_sf"/>
</dbReference>
<dbReference type="PROSITE" id="PS50109">
    <property type="entry name" value="HIS_KIN"/>
    <property type="match status" value="1"/>
</dbReference>
<dbReference type="InterPro" id="IPR003594">
    <property type="entry name" value="HATPase_dom"/>
</dbReference>
<proteinExistence type="predicted"/>
<dbReference type="InterPro" id="IPR000014">
    <property type="entry name" value="PAS"/>
</dbReference>
<comment type="caution">
    <text evidence="10">The sequence shown here is derived from an EMBL/GenBank/DDBJ whole genome shotgun (WGS) entry which is preliminary data.</text>
</comment>
<dbReference type="InterPro" id="IPR004358">
    <property type="entry name" value="Sig_transdc_His_kin-like_C"/>
</dbReference>
<dbReference type="SUPFAM" id="SSF55785">
    <property type="entry name" value="PYP-like sensor domain (PAS domain)"/>
    <property type="match status" value="2"/>
</dbReference>
<name>A0A9D8KEX9_9DELT</name>
<dbReference type="EMBL" id="JAFGIX010000050">
    <property type="protein sequence ID" value="MBN1573504.1"/>
    <property type="molecule type" value="Genomic_DNA"/>
</dbReference>
<dbReference type="PANTHER" id="PTHR43304">
    <property type="entry name" value="PHYTOCHROME-LIKE PROTEIN CPH1"/>
    <property type="match status" value="1"/>
</dbReference>
<dbReference type="Pfam" id="PF08448">
    <property type="entry name" value="PAS_4"/>
    <property type="match status" value="1"/>
</dbReference>
<reference evidence="10" key="2">
    <citation type="submission" date="2021-01" db="EMBL/GenBank/DDBJ databases">
        <authorList>
            <person name="Hahn C.R."/>
            <person name="Youssef N.H."/>
            <person name="Elshahed M."/>
        </authorList>
    </citation>
    <scope>NUCLEOTIDE SEQUENCE</scope>
    <source>
        <strain evidence="10">Zod_Metabat.24</strain>
    </source>
</reference>
<accession>A0A9D8KEX9</accession>
<feature type="domain" description="Histidine kinase" evidence="7">
    <location>
        <begin position="314"/>
        <end position="549"/>
    </location>
</feature>
<evidence type="ECO:0000313" key="10">
    <source>
        <dbReference type="EMBL" id="MBN1573504.1"/>
    </source>
</evidence>
<dbReference type="Gene3D" id="3.30.450.20">
    <property type="entry name" value="PAS domain"/>
    <property type="match status" value="2"/>
</dbReference>
<dbReference type="NCBIfam" id="TIGR00229">
    <property type="entry name" value="sensory_box"/>
    <property type="match status" value="2"/>
</dbReference>
<keyword evidence="3" id="KW-0597">Phosphoprotein</keyword>
<evidence type="ECO:0000259" key="8">
    <source>
        <dbReference type="PROSITE" id="PS50112"/>
    </source>
</evidence>
<feature type="coiled-coil region" evidence="6">
    <location>
        <begin position="1"/>
        <end position="28"/>
    </location>
</feature>
<evidence type="ECO:0000256" key="5">
    <source>
        <dbReference type="ARBA" id="ARBA00022777"/>
    </source>
</evidence>
<organism evidence="10 11">
    <name type="scientific">Candidatus Zymogenus saltonus</name>
    <dbReference type="NCBI Taxonomy" id="2844893"/>
    <lineage>
        <taxon>Bacteria</taxon>
        <taxon>Deltaproteobacteria</taxon>
        <taxon>Candidatus Zymogenia</taxon>
        <taxon>Candidatus Zymogeniales</taxon>
        <taxon>Candidatus Zymogenaceae</taxon>
        <taxon>Candidatus Zymogenus</taxon>
    </lineage>
</organism>
<gene>
    <name evidence="10" type="ORF">JW984_09950</name>
</gene>
<dbReference type="PROSITE" id="PS50112">
    <property type="entry name" value="PAS"/>
    <property type="match status" value="1"/>
</dbReference>
<dbReference type="InterPro" id="IPR000700">
    <property type="entry name" value="PAS-assoc_C"/>
</dbReference>
<dbReference type="PANTHER" id="PTHR43304:SF1">
    <property type="entry name" value="PAC DOMAIN-CONTAINING PROTEIN"/>
    <property type="match status" value="1"/>
</dbReference>
<evidence type="ECO:0000259" key="9">
    <source>
        <dbReference type="PROSITE" id="PS50113"/>
    </source>
</evidence>
<reference evidence="10" key="1">
    <citation type="journal article" date="2021" name="Environ. Microbiol.">
        <title>Genomic characterization of three novel Desulfobacterota classes expand the metabolic and phylogenetic diversity of the phylum.</title>
        <authorList>
            <person name="Murphy C.L."/>
            <person name="Biggerstaff J."/>
            <person name="Eichhorn A."/>
            <person name="Ewing E."/>
            <person name="Shahan R."/>
            <person name="Soriano D."/>
            <person name="Stewart S."/>
            <person name="VanMol K."/>
            <person name="Walker R."/>
            <person name="Walters P."/>
            <person name="Elshahed M.S."/>
            <person name="Youssef N.H."/>
        </authorList>
    </citation>
    <scope>NUCLEOTIDE SEQUENCE</scope>
    <source>
        <strain evidence="10">Zod_Metabat.24</strain>
    </source>
</reference>
<dbReference type="Gene3D" id="3.30.565.10">
    <property type="entry name" value="Histidine kinase-like ATPase, C-terminal domain"/>
    <property type="match status" value="1"/>
</dbReference>
<dbReference type="CDD" id="cd00130">
    <property type="entry name" value="PAS"/>
    <property type="match status" value="1"/>
</dbReference>
<dbReference type="Proteomes" id="UP000809273">
    <property type="component" value="Unassembled WGS sequence"/>
</dbReference>
<comment type="catalytic activity">
    <reaction evidence="1">
        <text>ATP + protein L-histidine = ADP + protein N-phospho-L-histidine.</text>
        <dbReference type="EC" id="2.7.13.3"/>
    </reaction>
</comment>
<dbReference type="SUPFAM" id="SSF55874">
    <property type="entry name" value="ATPase domain of HSP90 chaperone/DNA topoisomerase II/histidine kinase"/>
    <property type="match status" value="1"/>
</dbReference>
<dbReference type="InterPro" id="IPR005467">
    <property type="entry name" value="His_kinase_dom"/>
</dbReference>
<evidence type="ECO:0000256" key="1">
    <source>
        <dbReference type="ARBA" id="ARBA00000085"/>
    </source>
</evidence>
<dbReference type="InterPro" id="IPR035965">
    <property type="entry name" value="PAS-like_dom_sf"/>
</dbReference>
<evidence type="ECO:0000256" key="3">
    <source>
        <dbReference type="ARBA" id="ARBA00022553"/>
    </source>
</evidence>
<sequence>MIDEKRTKADLISELRELRLKVQSYETRNAEQGDAGSEAAGGGEDKFKILFNSVEDAIFVHGINDEGMPENFIEVNEMAVKRYGYTRQELLNMSPLEIDAPEILSDISKKVSTVMAKGSANFESLHVAKDGTKIPVDVKARLFDYEGKKAIISIGRDITERIESAKMIVEQNEFLKNLIESIPHPLYVIDVDDCKVKIANSAARDEEHFDLNTCLKKIQGLDFSCKAEGDMCPVEIVREKGGPIVAEHIFKDKSGKDRYCEVTSYPIFHGDGKLSQVVEYTIDVTDRKMVEEELKRYANELEKANEDVKNFSYIVSHDLKGPLINIKGYSEKIGSANREIHDLLIPFFGKLSRREVERILTILNDEVPKYMDFIDSSIGRISGLISAILRLSRLGRRELIFSTVEMNKVVDSSLMNLAHKIEEQGIKVKIGELHNVVADKTSMQIIIENLLTNAVNYLCPKRRGEIEIGSFGEMYETTFYIKDNGVGIDKKDMGRIFNVFQRAGKQDIPGEGMGLAYVRTLVERHNGRIWCESKVDEGSIFKFTISRRLEKIMKADN</sequence>
<dbReference type="AlphaFoldDB" id="A0A9D8KEX9"/>
<dbReference type="Gene3D" id="1.10.287.130">
    <property type="match status" value="1"/>
</dbReference>
<dbReference type="InterPro" id="IPR052162">
    <property type="entry name" value="Sensor_kinase/Photoreceptor"/>
</dbReference>
<dbReference type="SMART" id="SM00387">
    <property type="entry name" value="HATPase_c"/>
    <property type="match status" value="1"/>
</dbReference>
<feature type="domain" description="PAS" evidence="8">
    <location>
        <begin position="43"/>
        <end position="118"/>
    </location>
</feature>
<dbReference type="InterPro" id="IPR001610">
    <property type="entry name" value="PAC"/>
</dbReference>
<dbReference type="InterPro" id="IPR036097">
    <property type="entry name" value="HisK_dim/P_sf"/>
</dbReference>
<keyword evidence="4" id="KW-0808">Transferase</keyword>
<evidence type="ECO:0000313" key="11">
    <source>
        <dbReference type="Proteomes" id="UP000809273"/>
    </source>
</evidence>
<evidence type="ECO:0000256" key="6">
    <source>
        <dbReference type="SAM" id="Coils"/>
    </source>
</evidence>
<dbReference type="InterPro" id="IPR003661">
    <property type="entry name" value="HisK_dim/P_dom"/>
</dbReference>
<dbReference type="GO" id="GO:0000155">
    <property type="term" value="F:phosphorelay sensor kinase activity"/>
    <property type="evidence" value="ECO:0007669"/>
    <property type="project" value="InterPro"/>
</dbReference>
<feature type="domain" description="PAC" evidence="9">
    <location>
        <begin position="244"/>
        <end position="296"/>
    </location>
</feature>
<dbReference type="Pfam" id="PF02518">
    <property type="entry name" value="HATPase_c"/>
    <property type="match status" value="1"/>
</dbReference>
<protein>
    <recommendedName>
        <fullName evidence="2">histidine kinase</fullName>
        <ecNumber evidence="2">2.7.13.3</ecNumber>
    </recommendedName>
</protein>
<keyword evidence="5" id="KW-0418">Kinase</keyword>
<dbReference type="PROSITE" id="PS50113">
    <property type="entry name" value="PAC"/>
    <property type="match status" value="1"/>
</dbReference>
<dbReference type="Pfam" id="PF13426">
    <property type="entry name" value="PAS_9"/>
    <property type="match status" value="1"/>
</dbReference>
<evidence type="ECO:0000259" key="7">
    <source>
        <dbReference type="PROSITE" id="PS50109"/>
    </source>
</evidence>